<dbReference type="RefSeq" id="WP_129889646.1">
    <property type="nucleotide sequence ID" value="NZ_CP035758.1"/>
</dbReference>
<keyword evidence="5" id="KW-1185">Reference proteome</keyword>
<protein>
    <submittedName>
        <fullName evidence="4">Response regulator</fullName>
    </submittedName>
</protein>
<dbReference type="Gene3D" id="3.40.50.2300">
    <property type="match status" value="1"/>
</dbReference>
<organism evidence="4 5">
    <name type="scientific">Ktedonosporobacter rubrisoli</name>
    <dbReference type="NCBI Taxonomy" id="2509675"/>
    <lineage>
        <taxon>Bacteria</taxon>
        <taxon>Bacillati</taxon>
        <taxon>Chloroflexota</taxon>
        <taxon>Ktedonobacteria</taxon>
        <taxon>Ktedonobacterales</taxon>
        <taxon>Ktedonosporobacteraceae</taxon>
        <taxon>Ktedonosporobacter</taxon>
    </lineage>
</organism>
<evidence type="ECO:0000256" key="1">
    <source>
        <dbReference type="ARBA" id="ARBA00022553"/>
    </source>
</evidence>
<dbReference type="PANTHER" id="PTHR44591:SF3">
    <property type="entry name" value="RESPONSE REGULATORY DOMAIN-CONTAINING PROTEIN"/>
    <property type="match status" value="1"/>
</dbReference>
<dbReference type="SMART" id="SM00448">
    <property type="entry name" value="REC"/>
    <property type="match status" value="1"/>
</dbReference>
<dbReference type="PROSITE" id="PS50110">
    <property type="entry name" value="RESPONSE_REGULATORY"/>
    <property type="match status" value="1"/>
</dbReference>
<dbReference type="InterPro" id="IPR011006">
    <property type="entry name" value="CheY-like_superfamily"/>
</dbReference>
<evidence type="ECO:0000313" key="5">
    <source>
        <dbReference type="Proteomes" id="UP000290365"/>
    </source>
</evidence>
<dbReference type="Proteomes" id="UP000290365">
    <property type="component" value="Chromosome"/>
</dbReference>
<dbReference type="GO" id="GO:0000160">
    <property type="term" value="P:phosphorelay signal transduction system"/>
    <property type="evidence" value="ECO:0007669"/>
    <property type="project" value="InterPro"/>
</dbReference>
<dbReference type="OrthoDB" id="161747at2"/>
<reference evidence="4 5" key="1">
    <citation type="submission" date="2019-01" db="EMBL/GenBank/DDBJ databases">
        <title>Ktedonosporobacter rubrisoli SCAWS-G2.</title>
        <authorList>
            <person name="Huang Y."/>
            <person name="Yan B."/>
        </authorList>
    </citation>
    <scope>NUCLEOTIDE SEQUENCE [LARGE SCALE GENOMIC DNA]</scope>
    <source>
        <strain evidence="4 5">SCAWS-G2</strain>
    </source>
</reference>
<accession>A0A4P6JTF9</accession>
<feature type="modified residue" description="4-aspartylphosphate" evidence="2">
    <location>
        <position position="55"/>
    </location>
</feature>
<gene>
    <name evidence="4" type="ORF">EPA93_22395</name>
</gene>
<evidence type="ECO:0000256" key="2">
    <source>
        <dbReference type="PROSITE-ProRule" id="PRU00169"/>
    </source>
</evidence>
<dbReference type="Pfam" id="PF00072">
    <property type="entry name" value="Response_reg"/>
    <property type="match status" value="1"/>
</dbReference>
<evidence type="ECO:0000313" key="4">
    <source>
        <dbReference type="EMBL" id="QBD78593.1"/>
    </source>
</evidence>
<evidence type="ECO:0000259" key="3">
    <source>
        <dbReference type="PROSITE" id="PS50110"/>
    </source>
</evidence>
<sequence>MTSGRKKILIVDDEPDILEVLRVMLEDEGFAVLVDKGNHVEELSEKEHPNLILLDMLLSGKDGREIAQHLKSLPLTQDIPIIMLSAHPHAAGTARAYGVDAFLAKPFEMQDLLDEVEKQLYA</sequence>
<name>A0A4P6JTF9_KTERU</name>
<keyword evidence="1 2" id="KW-0597">Phosphoprotein</keyword>
<dbReference type="SUPFAM" id="SSF52172">
    <property type="entry name" value="CheY-like"/>
    <property type="match status" value="1"/>
</dbReference>
<dbReference type="PANTHER" id="PTHR44591">
    <property type="entry name" value="STRESS RESPONSE REGULATOR PROTEIN 1"/>
    <property type="match status" value="1"/>
</dbReference>
<dbReference type="InterPro" id="IPR001789">
    <property type="entry name" value="Sig_transdc_resp-reg_receiver"/>
</dbReference>
<proteinExistence type="predicted"/>
<dbReference type="InterPro" id="IPR050595">
    <property type="entry name" value="Bact_response_regulator"/>
</dbReference>
<dbReference type="AlphaFoldDB" id="A0A4P6JTF9"/>
<feature type="domain" description="Response regulatory" evidence="3">
    <location>
        <begin position="7"/>
        <end position="120"/>
    </location>
</feature>
<dbReference type="KEGG" id="kbs:EPA93_22395"/>
<dbReference type="EMBL" id="CP035758">
    <property type="protein sequence ID" value="QBD78593.1"/>
    <property type="molecule type" value="Genomic_DNA"/>
</dbReference>